<name>A0A7U4J9W6_9SPHN</name>
<feature type="region of interest" description="Disordered" evidence="1">
    <location>
        <begin position="1"/>
        <end position="48"/>
    </location>
</feature>
<accession>A0A7U4J9W6</accession>
<keyword evidence="2" id="KW-0812">Transmembrane</keyword>
<keyword evidence="2" id="KW-1133">Transmembrane helix</keyword>
<keyword evidence="4" id="KW-1185">Reference proteome</keyword>
<feature type="transmembrane region" description="Helical" evidence="2">
    <location>
        <begin position="83"/>
        <end position="106"/>
    </location>
</feature>
<evidence type="ECO:0000256" key="2">
    <source>
        <dbReference type="SAM" id="Phobius"/>
    </source>
</evidence>
<evidence type="ECO:0000313" key="3">
    <source>
        <dbReference type="EMBL" id="AJP72945.1"/>
    </source>
</evidence>
<gene>
    <name evidence="3" type="ORF">TS85_15820</name>
</gene>
<dbReference type="KEGG" id="sphi:TS85_15820"/>
<keyword evidence="2" id="KW-0472">Membrane</keyword>
<proteinExistence type="predicted"/>
<reference evidence="3 4" key="2">
    <citation type="submission" date="2015-02" db="EMBL/GenBank/DDBJ databases">
        <title>The complete genome of Sphingomonas hengshuiensis sp. WHSC-8 isolated from soil of Hengshui Lake.</title>
        <authorList>
            <person name="Wei S."/>
            <person name="Guo J."/>
            <person name="Su C."/>
            <person name="Wu R."/>
            <person name="Zhang Z."/>
            <person name="Liang K."/>
            <person name="Li H."/>
            <person name="Wang T."/>
            <person name="Liu H."/>
            <person name="Zhang C."/>
            <person name="Li Z."/>
            <person name="Wang Q."/>
            <person name="Meng J."/>
        </authorList>
    </citation>
    <scope>NUCLEOTIDE SEQUENCE [LARGE SCALE GENOMIC DNA]</scope>
    <source>
        <strain evidence="3 4">WHSC-8</strain>
    </source>
</reference>
<organism evidence="3 4">
    <name type="scientific">Sphingomonas hengshuiensis</name>
    <dbReference type="NCBI Taxonomy" id="1609977"/>
    <lineage>
        <taxon>Bacteria</taxon>
        <taxon>Pseudomonadati</taxon>
        <taxon>Pseudomonadota</taxon>
        <taxon>Alphaproteobacteria</taxon>
        <taxon>Sphingomonadales</taxon>
        <taxon>Sphingomonadaceae</taxon>
        <taxon>Sphingomonas</taxon>
    </lineage>
</organism>
<dbReference type="EMBL" id="CP010836">
    <property type="protein sequence ID" value="AJP72945.1"/>
    <property type="molecule type" value="Genomic_DNA"/>
</dbReference>
<dbReference type="Proteomes" id="UP000032300">
    <property type="component" value="Chromosome"/>
</dbReference>
<evidence type="ECO:0000313" key="4">
    <source>
        <dbReference type="Proteomes" id="UP000032300"/>
    </source>
</evidence>
<evidence type="ECO:0000256" key="1">
    <source>
        <dbReference type="SAM" id="MobiDB-lite"/>
    </source>
</evidence>
<dbReference type="AlphaFoldDB" id="A0A7U4J9W6"/>
<reference evidence="3 4" key="1">
    <citation type="journal article" date="2015" name="Int. J. Syst. Evol. Microbiol.">
        <title>Sphingomonas hengshuiensis sp. nov., isolated from lake wetland.</title>
        <authorList>
            <person name="Wei S."/>
            <person name="Wang T."/>
            <person name="Liu H."/>
            <person name="Zhang C."/>
            <person name="Guo J."/>
            <person name="Wang Q."/>
            <person name="Liang K."/>
            <person name="Zhang Z."/>
        </authorList>
    </citation>
    <scope>NUCLEOTIDE SEQUENCE [LARGE SCALE GENOMIC DNA]</scope>
    <source>
        <strain evidence="3 4">WHSC-8</strain>
    </source>
</reference>
<sequence length="111" mass="12099">MGGTVTDIPRTSIVQLHSSEEQQRIAQEQWKRTGGGGNDGGMSDDWKQGVDRQLGQLNADVRSLLVQSAVLEERTKHLPTKPYIFVCLAGLLTAIGVLVALLIRFIPPAHP</sequence>
<protein>
    <submittedName>
        <fullName evidence="3">Uncharacterized protein</fullName>
    </submittedName>
</protein>